<name>A0A9W8XSR0_9PLEO</name>
<protein>
    <submittedName>
        <fullName evidence="2">Uncharacterized protein</fullName>
    </submittedName>
</protein>
<evidence type="ECO:0000313" key="3">
    <source>
        <dbReference type="Proteomes" id="UP001140513"/>
    </source>
</evidence>
<keyword evidence="3" id="KW-1185">Reference proteome</keyword>
<proteinExistence type="predicted"/>
<dbReference type="AlphaFoldDB" id="A0A9W8XSR0"/>
<feature type="compositionally biased region" description="Polar residues" evidence="1">
    <location>
        <begin position="94"/>
        <end position="114"/>
    </location>
</feature>
<gene>
    <name evidence="2" type="ORF">N0V89_002038</name>
</gene>
<reference evidence="2" key="1">
    <citation type="submission" date="2022-10" db="EMBL/GenBank/DDBJ databases">
        <title>Tapping the CABI collections for fungal endophytes: first genome assemblies for Collariella, Neodidymelliopsis, Ascochyta clinopodiicola, Didymella pomorum, Didymosphaeria variabile, Neocosmospora piperis and Neocucurbitaria cava.</title>
        <authorList>
            <person name="Hill R."/>
        </authorList>
    </citation>
    <scope>NUCLEOTIDE SEQUENCE</scope>
    <source>
        <strain evidence="2">IMI 356815</strain>
    </source>
</reference>
<sequence>MAARLDEFSSSRGLKSDQLLEQVKEIFSLVDKAGSMKALEDAFMAVGVAGGSNQALQRRQALDDATAYLDGISSQEKMWSDHETFMQSLWSSGEAKNTVQQKRGALSSTSNRESSALPMATPLNSSRPGTMWPESSNSGLVPVGSTAPGKRRSESRAGGNPKRTRSQYSVTWAVEDQFSQTPQNSVPLSGQAGLHGTLPQIFVGSDHMSTPLDRDLPLQDSVIGVRRGAIGTVEQDEAPIRRLPIAFLIPETDGTVIRDEHKMDKELVNWLWGELFRHIMAKNERRLLWDRLEATNGLASS</sequence>
<feature type="region of interest" description="Disordered" evidence="1">
    <location>
        <begin position="94"/>
        <end position="166"/>
    </location>
</feature>
<organism evidence="2 3">
    <name type="scientific">Didymosphaeria variabile</name>
    <dbReference type="NCBI Taxonomy" id="1932322"/>
    <lineage>
        <taxon>Eukaryota</taxon>
        <taxon>Fungi</taxon>
        <taxon>Dikarya</taxon>
        <taxon>Ascomycota</taxon>
        <taxon>Pezizomycotina</taxon>
        <taxon>Dothideomycetes</taxon>
        <taxon>Pleosporomycetidae</taxon>
        <taxon>Pleosporales</taxon>
        <taxon>Massarineae</taxon>
        <taxon>Didymosphaeriaceae</taxon>
        <taxon>Didymosphaeria</taxon>
    </lineage>
</organism>
<evidence type="ECO:0000256" key="1">
    <source>
        <dbReference type="SAM" id="MobiDB-lite"/>
    </source>
</evidence>
<dbReference type="GeneID" id="80905568"/>
<feature type="compositionally biased region" description="Polar residues" evidence="1">
    <location>
        <begin position="122"/>
        <end position="139"/>
    </location>
</feature>
<dbReference type="RefSeq" id="XP_056074322.1">
    <property type="nucleotide sequence ID" value="XM_056210849.1"/>
</dbReference>
<dbReference type="Proteomes" id="UP001140513">
    <property type="component" value="Unassembled WGS sequence"/>
</dbReference>
<dbReference type="EMBL" id="JAPEUX010000002">
    <property type="protein sequence ID" value="KAJ4357463.1"/>
    <property type="molecule type" value="Genomic_DNA"/>
</dbReference>
<accession>A0A9W8XSR0</accession>
<evidence type="ECO:0000313" key="2">
    <source>
        <dbReference type="EMBL" id="KAJ4357463.1"/>
    </source>
</evidence>
<comment type="caution">
    <text evidence="2">The sequence shown here is derived from an EMBL/GenBank/DDBJ whole genome shotgun (WGS) entry which is preliminary data.</text>
</comment>